<evidence type="ECO:0000313" key="1">
    <source>
        <dbReference type="EMBL" id="GAG71023.1"/>
    </source>
</evidence>
<reference evidence="1" key="1">
    <citation type="journal article" date="2014" name="Front. Microbiol.">
        <title>High frequency of phylogenetically diverse reductive dehalogenase-homologous genes in deep subseafloor sedimentary metagenomes.</title>
        <authorList>
            <person name="Kawai M."/>
            <person name="Futagami T."/>
            <person name="Toyoda A."/>
            <person name="Takaki Y."/>
            <person name="Nishi S."/>
            <person name="Hori S."/>
            <person name="Arai W."/>
            <person name="Tsubouchi T."/>
            <person name="Morono Y."/>
            <person name="Uchiyama I."/>
            <person name="Ito T."/>
            <person name="Fujiyama A."/>
            <person name="Inagaki F."/>
            <person name="Takami H."/>
        </authorList>
    </citation>
    <scope>NUCLEOTIDE SEQUENCE</scope>
    <source>
        <strain evidence="1">Expedition CK06-06</strain>
    </source>
</reference>
<protein>
    <recommendedName>
        <fullName evidence="2">SHOCT domain-containing protein</fullName>
    </recommendedName>
</protein>
<gene>
    <name evidence="1" type="ORF">S01H4_11161</name>
</gene>
<accession>X1AEE2</accession>
<evidence type="ECO:0008006" key="2">
    <source>
        <dbReference type="Google" id="ProtNLM"/>
    </source>
</evidence>
<sequence>MNKKELKKAFEEGLITKETFQEELFKIEITPKIK</sequence>
<feature type="non-terminal residue" evidence="1">
    <location>
        <position position="34"/>
    </location>
</feature>
<proteinExistence type="predicted"/>
<comment type="caution">
    <text evidence="1">The sequence shown here is derived from an EMBL/GenBank/DDBJ whole genome shotgun (WGS) entry which is preliminary data.</text>
</comment>
<name>X1AEE2_9ZZZZ</name>
<dbReference type="AlphaFoldDB" id="X1AEE2"/>
<dbReference type="EMBL" id="BART01004452">
    <property type="protein sequence ID" value="GAG71023.1"/>
    <property type="molecule type" value="Genomic_DNA"/>
</dbReference>
<organism evidence="1">
    <name type="scientific">marine sediment metagenome</name>
    <dbReference type="NCBI Taxonomy" id="412755"/>
    <lineage>
        <taxon>unclassified sequences</taxon>
        <taxon>metagenomes</taxon>
        <taxon>ecological metagenomes</taxon>
    </lineage>
</organism>